<feature type="transmembrane region" description="Helical" evidence="1">
    <location>
        <begin position="18"/>
        <end position="39"/>
    </location>
</feature>
<reference evidence="2 3" key="1">
    <citation type="submission" date="2023-06" db="EMBL/GenBank/DDBJ databases">
        <title>Parasedimentitalea psychrophila sp. nov., a psychrophilic bacterium isolated from deep-sea sediment.</title>
        <authorList>
            <person name="Li A."/>
        </authorList>
    </citation>
    <scope>NUCLEOTIDE SEQUENCE [LARGE SCALE GENOMIC DNA]</scope>
    <source>
        <strain evidence="2 3">QS115</strain>
    </source>
</reference>
<dbReference type="RefSeq" id="WP_270917015.1">
    <property type="nucleotide sequence ID" value="NZ_CP127247.1"/>
</dbReference>
<evidence type="ECO:0000256" key="1">
    <source>
        <dbReference type="SAM" id="Phobius"/>
    </source>
</evidence>
<keyword evidence="1" id="KW-1133">Transmembrane helix</keyword>
<gene>
    <name evidence="2" type="ORF">QPJ95_15460</name>
</gene>
<evidence type="ECO:0000313" key="3">
    <source>
        <dbReference type="Proteomes" id="UP001238334"/>
    </source>
</evidence>
<organism evidence="2 3">
    <name type="scientific">Parasedimentitalea psychrophila</name>
    <dbReference type="NCBI Taxonomy" id="2997337"/>
    <lineage>
        <taxon>Bacteria</taxon>
        <taxon>Pseudomonadati</taxon>
        <taxon>Pseudomonadota</taxon>
        <taxon>Alphaproteobacteria</taxon>
        <taxon>Rhodobacterales</taxon>
        <taxon>Paracoccaceae</taxon>
        <taxon>Parasedimentitalea</taxon>
    </lineage>
</organism>
<accession>A0A9Y2KXA1</accession>
<sequence>MSKTISASENLIQFFEMAWVDVFVAFLTPLTIALVGYVLNRRLKSIDHAQWQNRKIVEKRLDLYDKIAPNLNAIFCFFVWIGYWKDVSPKYLIEKKRELDKVVNIYRHLLSEDFYTTYNSFIHLAFQTYSGAGKDALIRSHISCGDGDRKEHTNYEWNDEFEQLFDTSSIPQKNEIEAAYQAVMEELRSCIGIS</sequence>
<dbReference type="AlphaFoldDB" id="A0A9Y2KXA1"/>
<proteinExistence type="predicted"/>
<protein>
    <submittedName>
        <fullName evidence="2">Uncharacterized protein</fullName>
    </submittedName>
</protein>
<dbReference type="EMBL" id="CP127247">
    <property type="protein sequence ID" value="WIY24010.1"/>
    <property type="molecule type" value="Genomic_DNA"/>
</dbReference>
<feature type="transmembrane region" description="Helical" evidence="1">
    <location>
        <begin position="63"/>
        <end position="84"/>
    </location>
</feature>
<keyword evidence="1" id="KW-0472">Membrane</keyword>
<dbReference type="Proteomes" id="UP001238334">
    <property type="component" value="Chromosome"/>
</dbReference>
<name>A0A9Y2KXA1_9RHOB</name>
<evidence type="ECO:0000313" key="2">
    <source>
        <dbReference type="EMBL" id="WIY24010.1"/>
    </source>
</evidence>
<dbReference type="KEGG" id="ppso:QPJ95_15460"/>
<keyword evidence="1" id="KW-0812">Transmembrane</keyword>
<keyword evidence="3" id="KW-1185">Reference proteome</keyword>